<evidence type="ECO:0000256" key="6">
    <source>
        <dbReference type="ARBA" id="ARBA00023136"/>
    </source>
</evidence>
<comment type="similarity">
    <text evidence="2">Belongs to the PC-esterase family. TBL subfamily.</text>
</comment>
<evidence type="ECO:0000256" key="7">
    <source>
        <dbReference type="SAM" id="Phobius"/>
    </source>
</evidence>
<dbReference type="InterPro" id="IPR029962">
    <property type="entry name" value="TBL"/>
</dbReference>
<dbReference type="Pfam" id="PF14416">
    <property type="entry name" value="PMR5N"/>
    <property type="match status" value="1"/>
</dbReference>
<feature type="non-terminal residue" evidence="10">
    <location>
        <position position="214"/>
    </location>
</feature>
<comment type="subcellular location">
    <subcellularLocation>
        <location evidence="1">Membrane</location>
        <topology evidence="1">Single-pass membrane protein</topology>
    </subcellularLocation>
</comment>
<dbReference type="InterPro" id="IPR026057">
    <property type="entry name" value="TBL_C"/>
</dbReference>
<dbReference type="PANTHER" id="PTHR32285">
    <property type="entry name" value="PROTEIN TRICHOME BIREFRINGENCE-LIKE 9-RELATED"/>
    <property type="match status" value="1"/>
</dbReference>
<name>A0AA38LI26_TAXCH</name>
<feature type="transmembrane region" description="Helical" evidence="7">
    <location>
        <begin position="20"/>
        <end position="40"/>
    </location>
</feature>
<dbReference type="AlphaFoldDB" id="A0AA38LI26"/>
<evidence type="ECO:0008006" key="12">
    <source>
        <dbReference type="Google" id="ProtNLM"/>
    </source>
</evidence>
<dbReference type="GO" id="GO:0016413">
    <property type="term" value="F:O-acetyltransferase activity"/>
    <property type="evidence" value="ECO:0007669"/>
    <property type="project" value="InterPro"/>
</dbReference>
<keyword evidence="6 7" id="KW-0472">Membrane</keyword>
<evidence type="ECO:0000256" key="5">
    <source>
        <dbReference type="ARBA" id="ARBA00022989"/>
    </source>
</evidence>
<evidence type="ECO:0000259" key="8">
    <source>
        <dbReference type="Pfam" id="PF13839"/>
    </source>
</evidence>
<keyword evidence="11" id="KW-1185">Reference proteome</keyword>
<dbReference type="GO" id="GO:0005794">
    <property type="term" value="C:Golgi apparatus"/>
    <property type="evidence" value="ECO:0007669"/>
    <property type="project" value="TreeGrafter"/>
</dbReference>
<evidence type="ECO:0000259" key="9">
    <source>
        <dbReference type="Pfam" id="PF14416"/>
    </source>
</evidence>
<dbReference type="GO" id="GO:0016020">
    <property type="term" value="C:membrane"/>
    <property type="evidence" value="ECO:0007669"/>
    <property type="project" value="UniProtKB-SubCell"/>
</dbReference>
<dbReference type="PANTHER" id="PTHR32285:SF48">
    <property type="entry name" value="PROTEIN TRICHOME BIREFRINGENCE-LIKE 19"/>
    <property type="match status" value="1"/>
</dbReference>
<dbReference type="Pfam" id="PF13839">
    <property type="entry name" value="PC-Esterase"/>
    <property type="match status" value="1"/>
</dbReference>
<dbReference type="EMBL" id="JAHRHJ020000002">
    <property type="protein sequence ID" value="KAH9324426.1"/>
    <property type="molecule type" value="Genomic_DNA"/>
</dbReference>
<sequence length="214" mass="24014">MDSMCVQIDLSKLFLNRKLFLVWIMVVFLPFALVIIIFSAPNLFLIEGSRGTSGVGQESSFNSVKFRGDPELAVAPQPMLILPVQQTANFNSVHSLLLSDGMNTGSGLQKKSPIKQIKRSEGKCDLSKGQWVPDAKGPLYTNETCAYIQGHQNCMRNGRPDMEYLYWRWKPNGCSLPQFNATLFLELVRGKVWTFVGDSVARNQMQSLLCMLSK</sequence>
<protein>
    <recommendedName>
        <fullName evidence="12">Trichome birefringence-like N-terminal domain-containing protein</fullName>
    </recommendedName>
</protein>
<gene>
    <name evidence="10" type="ORF">KI387_004604</name>
</gene>
<feature type="domain" description="Trichome birefringence-like C-terminal" evidence="8">
    <location>
        <begin position="176"/>
        <end position="213"/>
    </location>
</feature>
<keyword evidence="3 7" id="KW-0812">Transmembrane</keyword>
<keyword evidence="5 7" id="KW-1133">Transmembrane helix</keyword>
<evidence type="ECO:0000256" key="3">
    <source>
        <dbReference type="ARBA" id="ARBA00022692"/>
    </source>
</evidence>
<evidence type="ECO:0000256" key="4">
    <source>
        <dbReference type="ARBA" id="ARBA00022968"/>
    </source>
</evidence>
<keyword evidence="4" id="KW-0735">Signal-anchor</keyword>
<feature type="domain" description="Trichome birefringence-like N-terminal" evidence="9">
    <location>
        <begin position="123"/>
        <end position="175"/>
    </location>
</feature>
<evidence type="ECO:0000313" key="10">
    <source>
        <dbReference type="EMBL" id="KAH9324426.1"/>
    </source>
</evidence>
<reference evidence="10 11" key="1">
    <citation type="journal article" date="2021" name="Nat. Plants">
        <title>The Taxus genome provides insights into paclitaxel biosynthesis.</title>
        <authorList>
            <person name="Xiong X."/>
            <person name="Gou J."/>
            <person name="Liao Q."/>
            <person name="Li Y."/>
            <person name="Zhou Q."/>
            <person name="Bi G."/>
            <person name="Li C."/>
            <person name="Du R."/>
            <person name="Wang X."/>
            <person name="Sun T."/>
            <person name="Guo L."/>
            <person name="Liang H."/>
            <person name="Lu P."/>
            <person name="Wu Y."/>
            <person name="Zhang Z."/>
            <person name="Ro D.K."/>
            <person name="Shang Y."/>
            <person name="Huang S."/>
            <person name="Yan J."/>
        </authorList>
    </citation>
    <scope>NUCLEOTIDE SEQUENCE [LARGE SCALE GENOMIC DNA]</scope>
    <source>
        <strain evidence="10">Ta-2019</strain>
    </source>
</reference>
<proteinExistence type="inferred from homology"/>
<evidence type="ECO:0000256" key="2">
    <source>
        <dbReference type="ARBA" id="ARBA00007727"/>
    </source>
</evidence>
<evidence type="ECO:0000256" key="1">
    <source>
        <dbReference type="ARBA" id="ARBA00004167"/>
    </source>
</evidence>
<organism evidence="10 11">
    <name type="scientific">Taxus chinensis</name>
    <name type="common">Chinese yew</name>
    <name type="synonym">Taxus wallichiana var. chinensis</name>
    <dbReference type="NCBI Taxonomy" id="29808"/>
    <lineage>
        <taxon>Eukaryota</taxon>
        <taxon>Viridiplantae</taxon>
        <taxon>Streptophyta</taxon>
        <taxon>Embryophyta</taxon>
        <taxon>Tracheophyta</taxon>
        <taxon>Spermatophyta</taxon>
        <taxon>Pinopsida</taxon>
        <taxon>Pinidae</taxon>
        <taxon>Conifers II</taxon>
        <taxon>Cupressales</taxon>
        <taxon>Taxaceae</taxon>
        <taxon>Taxus</taxon>
    </lineage>
</organism>
<evidence type="ECO:0000313" key="11">
    <source>
        <dbReference type="Proteomes" id="UP000824469"/>
    </source>
</evidence>
<dbReference type="InterPro" id="IPR025846">
    <property type="entry name" value="TBL_N"/>
</dbReference>
<comment type="caution">
    <text evidence="10">The sequence shown here is derived from an EMBL/GenBank/DDBJ whole genome shotgun (WGS) entry which is preliminary data.</text>
</comment>
<dbReference type="Proteomes" id="UP000824469">
    <property type="component" value="Unassembled WGS sequence"/>
</dbReference>
<accession>A0AA38LI26</accession>